<keyword evidence="6" id="KW-1185">Reference proteome</keyword>
<evidence type="ECO:0000256" key="2">
    <source>
        <dbReference type="ARBA" id="ARBA00023136"/>
    </source>
</evidence>
<dbReference type="EMBL" id="LPUF01000001">
    <property type="protein sequence ID" value="OQK17024.1"/>
    <property type="molecule type" value="Genomic_DNA"/>
</dbReference>
<sequence>MRFYLLLLGIFIVNTSHAAEWSTDASINQEFSYDDNVRMLEDKQGSFVYRLIPVLNAAYETQNSSLATSVSYGTQQYEAMPEQSSDIQNYSLLGNYQTETTIYSLSTSYSKAPARNSAETDTGNFATNADKTNWSVVPAISYRITPNDSLSLQGSYGKTMYSTNTLAGNQNSVLSLGWSRQWSERYSGGINITYNYYASEPALFAITNNIVSNSYGVNFSNNYLLSEKWQIGINVGYRYTDTQNNFSSDVGNIEISEGSHGFLTDSSLKYLGEQLMAEVSVGQSLVPDGQGQLNQQTRVNFSLGYTLTERLSTTFQTSYQNSVPISGVQNLIGYDRQNFDASYSLNYKIAPDWNLGCSYRYRQQMSNYIASSNTAMLTLGYNWQGLSLSR</sequence>
<gene>
    <name evidence="5" type="ORF">AU255_03755</name>
</gene>
<evidence type="ECO:0000313" key="6">
    <source>
        <dbReference type="Proteomes" id="UP000191980"/>
    </source>
</evidence>
<dbReference type="Proteomes" id="UP000191980">
    <property type="component" value="Unassembled WGS sequence"/>
</dbReference>
<dbReference type="OrthoDB" id="7053800at2"/>
<evidence type="ECO:0000313" key="5">
    <source>
        <dbReference type="EMBL" id="OQK17024.1"/>
    </source>
</evidence>
<keyword evidence="4" id="KW-0732">Signal</keyword>
<comment type="caution">
    <text evidence="5">The sequence shown here is derived from an EMBL/GenBank/DDBJ whole genome shotgun (WGS) entry which is preliminary data.</text>
</comment>
<keyword evidence="3" id="KW-0998">Cell outer membrane</keyword>
<feature type="chain" id="PRO_5012777001" evidence="4">
    <location>
        <begin position="19"/>
        <end position="390"/>
    </location>
</feature>
<proteinExistence type="predicted"/>
<reference evidence="5 6" key="1">
    <citation type="submission" date="2015-12" db="EMBL/GenBank/DDBJ databases">
        <authorList>
            <person name="Shamseldin A."/>
            <person name="Moawad H."/>
            <person name="Abd El-Rahim W.M."/>
            <person name="Sadowsky M.J."/>
        </authorList>
    </citation>
    <scope>NUCLEOTIDE SEQUENCE [LARGE SCALE GENOMIC DNA]</scope>
    <source>
        <strain evidence="5 6">WF1</strain>
    </source>
</reference>
<dbReference type="SUPFAM" id="SSF56935">
    <property type="entry name" value="Porins"/>
    <property type="match status" value="1"/>
</dbReference>
<name>A0A1V8M628_9GAMM</name>
<evidence type="ECO:0000256" key="1">
    <source>
        <dbReference type="ARBA" id="ARBA00004442"/>
    </source>
</evidence>
<accession>A0A1V8M628</accession>
<comment type="subcellular location">
    <subcellularLocation>
        <location evidence="1">Cell outer membrane</location>
    </subcellularLocation>
</comment>
<dbReference type="Gene3D" id="2.40.170.20">
    <property type="entry name" value="TonB-dependent receptor, beta-barrel domain"/>
    <property type="match status" value="1"/>
</dbReference>
<protein>
    <submittedName>
        <fullName evidence="5">Uncharacterized protein</fullName>
    </submittedName>
</protein>
<evidence type="ECO:0000256" key="3">
    <source>
        <dbReference type="ARBA" id="ARBA00023237"/>
    </source>
</evidence>
<organism evidence="5 6">
    <name type="scientific">Methyloprofundus sedimenti</name>
    <dbReference type="NCBI Taxonomy" id="1420851"/>
    <lineage>
        <taxon>Bacteria</taxon>
        <taxon>Pseudomonadati</taxon>
        <taxon>Pseudomonadota</taxon>
        <taxon>Gammaproteobacteria</taxon>
        <taxon>Methylococcales</taxon>
        <taxon>Methylococcaceae</taxon>
        <taxon>Methyloprofundus</taxon>
    </lineage>
</organism>
<dbReference type="RefSeq" id="WP_080521640.1">
    <property type="nucleotide sequence ID" value="NZ_LPUF01000001.1"/>
</dbReference>
<dbReference type="GO" id="GO:0009279">
    <property type="term" value="C:cell outer membrane"/>
    <property type="evidence" value="ECO:0007669"/>
    <property type="project" value="UniProtKB-SubCell"/>
</dbReference>
<dbReference type="InterPro" id="IPR036942">
    <property type="entry name" value="Beta-barrel_TonB_sf"/>
</dbReference>
<dbReference type="STRING" id="1420851.AU255_03755"/>
<keyword evidence="2" id="KW-0472">Membrane</keyword>
<evidence type="ECO:0000256" key="4">
    <source>
        <dbReference type="SAM" id="SignalP"/>
    </source>
</evidence>
<feature type="signal peptide" evidence="4">
    <location>
        <begin position="1"/>
        <end position="18"/>
    </location>
</feature>
<dbReference type="AlphaFoldDB" id="A0A1V8M628"/>